<sequence>MTRFVEVSGGRIAYDVRGEGPLVILSPGMGNQRQAFRHLAPLLAEAGFRVANVDMRGHGESSMGWASITRTDVAEDLLAVIRELGGPAMIVGHSLSGGSATIAAAMEPELVSAIVELNPFTRKQSIDLGGLFTNQRYRKGLLRLAGTQIFKSLKMWLRYLDHAHVTRPADHDQAMEALAANLREPGRMAEFMKTTKSTPADAHARLGDVKSPALIVMGLDDPDFADPKAEGDAVVALMPAGIGTVATLPGAGHYPHAEVPAELAALIVPFLKEHAVA</sequence>
<keyword evidence="2" id="KW-0378">Hydrolase</keyword>
<evidence type="ECO:0000313" key="3">
    <source>
        <dbReference type="Proteomes" id="UP001501237"/>
    </source>
</evidence>
<dbReference type="GO" id="GO:0016787">
    <property type="term" value="F:hydrolase activity"/>
    <property type="evidence" value="ECO:0007669"/>
    <property type="project" value="UniProtKB-KW"/>
</dbReference>
<dbReference type="InterPro" id="IPR029058">
    <property type="entry name" value="AB_hydrolase_fold"/>
</dbReference>
<organism evidence="2 3">
    <name type="scientific">Actinocorallia longicatena</name>
    <dbReference type="NCBI Taxonomy" id="111803"/>
    <lineage>
        <taxon>Bacteria</taxon>
        <taxon>Bacillati</taxon>
        <taxon>Actinomycetota</taxon>
        <taxon>Actinomycetes</taxon>
        <taxon>Streptosporangiales</taxon>
        <taxon>Thermomonosporaceae</taxon>
        <taxon>Actinocorallia</taxon>
    </lineage>
</organism>
<keyword evidence="3" id="KW-1185">Reference proteome</keyword>
<dbReference type="PANTHER" id="PTHR46438:SF11">
    <property type="entry name" value="LIPASE-RELATED"/>
    <property type="match status" value="1"/>
</dbReference>
<dbReference type="EMBL" id="BAAAUV010000042">
    <property type="protein sequence ID" value="GAA3240708.1"/>
    <property type="molecule type" value="Genomic_DNA"/>
</dbReference>
<protein>
    <submittedName>
        <fullName evidence="2">Alpha/beta hydrolase</fullName>
    </submittedName>
</protein>
<dbReference type="PANTHER" id="PTHR46438">
    <property type="entry name" value="ALPHA/BETA-HYDROLASES SUPERFAMILY PROTEIN"/>
    <property type="match status" value="1"/>
</dbReference>
<evidence type="ECO:0000313" key="2">
    <source>
        <dbReference type="EMBL" id="GAA3240708.1"/>
    </source>
</evidence>
<accession>A0ABP6QLT0</accession>
<dbReference type="InterPro" id="IPR000073">
    <property type="entry name" value="AB_hydrolase_1"/>
</dbReference>
<dbReference type="RefSeq" id="WP_344839066.1">
    <property type="nucleotide sequence ID" value="NZ_BAAAUV010000042.1"/>
</dbReference>
<proteinExistence type="predicted"/>
<dbReference type="Gene3D" id="3.40.50.1820">
    <property type="entry name" value="alpha/beta hydrolase"/>
    <property type="match status" value="1"/>
</dbReference>
<name>A0ABP6QLT0_9ACTN</name>
<reference evidence="3" key="1">
    <citation type="journal article" date="2019" name="Int. J. Syst. Evol. Microbiol.">
        <title>The Global Catalogue of Microorganisms (GCM) 10K type strain sequencing project: providing services to taxonomists for standard genome sequencing and annotation.</title>
        <authorList>
            <consortium name="The Broad Institute Genomics Platform"/>
            <consortium name="The Broad Institute Genome Sequencing Center for Infectious Disease"/>
            <person name="Wu L."/>
            <person name="Ma J."/>
        </authorList>
    </citation>
    <scope>NUCLEOTIDE SEQUENCE [LARGE SCALE GENOMIC DNA]</scope>
    <source>
        <strain evidence="3">JCM 9377</strain>
    </source>
</reference>
<comment type="caution">
    <text evidence="2">The sequence shown here is derived from an EMBL/GenBank/DDBJ whole genome shotgun (WGS) entry which is preliminary data.</text>
</comment>
<dbReference type="PRINTS" id="PR00412">
    <property type="entry name" value="EPOXHYDRLASE"/>
</dbReference>
<dbReference type="Proteomes" id="UP001501237">
    <property type="component" value="Unassembled WGS sequence"/>
</dbReference>
<feature type="domain" description="AB hydrolase-1" evidence="1">
    <location>
        <begin position="23"/>
        <end position="265"/>
    </location>
</feature>
<dbReference type="InterPro" id="IPR000639">
    <property type="entry name" value="Epox_hydrolase-like"/>
</dbReference>
<gene>
    <name evidence="2" type="ORF">GCM10010468_77570</name>
</gene>
<dbReference type="Pfam" id="PF12697">
    <property type="entry name" value="Abhydrolase_6"/>
    <property type="match status" value="1"/>
</dbReference>
<dbReference type="SUPFAM" id="SSF53474">
    <property type="entry name" value="alpha/beta-Hydrolases"/>
    <property type="match status" value="1"/>
</dbReference>
<evidence type="ECO:0000259" key="1">
    <source>
        <dbReference type="Pfam" id="PF12697"/>
    </source>
</evidence>